<evidence type="ECO:0000256" key="5">
    <source>
        <dbReference type="ARBA" id="ARBA00023163"/>
    </source>
</evidence>
<protein>
    <recommendedName>
        <fullName evidence="7">HTH-type transcriptional regulator BetI</fullName>
    </recommendedName>
</protein>
<dbReference type="GO" id="GO:0003700">
    <property type="term" value="F:DNA-binding transcription factor activity"/>
    <property type="evidence" value="ECO:0007669"/>
    <property type="project" value="UniProtKB-UniRule"/>
</dbReference>
<dbReference type="InterPro" id="IPR001647">
    <property type="entry name" value="HTH_TetR"/>
</dbReference>
<accession>A0AAC9P965</accession>
<dbReference type="HAMAP" id="MF_00768">
    <property type="entry name" value="HTH_type_BetI"/>
    <property type="match status" value="1"/>
</dbReference>
<comment type="function">
    <text evidence="7">Repressor involved in choline regulation of the bet genes.</text>
</comment>
<evidence type="ECO:0000256" key="8">
    <source>
        <dbReference type="PROSITE-ProRule" id="PRU00335"/>
    </source>
</evidence>
<dbReference type="RefSeq" id="WP_072572833.1">
    <property type="nucleotide sequence ID" value="NZ_CP018191.1"/>
</dbReference>
<keyword evidence="3 7" id="KW-0805">Transcription regulation</keyword>
<dbReference type="GO" id="GO:0000976">
    <property type="term" value="F:transcription cis-regulatory region binding"/>
    <property type="evidence" value="ECO:0007669"/>
    <property type="project" value="TreeGrafter"/>
</dbReference>
<dbReference type="PRINTS" id="PR00455">
    <property type="entry name" value="HTHTETR"/>
</dbReference>
<feature type="domain" description="HTH tetR-type" evidence="9">
    <location>
        <begin position="8"/>
        <end position="68"/>
    </location>
</feature>
<feature type="DNA-binding region" description="H-T-H motif" evidence="7 8">
    <location>
        <begin position="31"/>
        <end position="50"/>
    </location>
</feature>
<keyword evidence="5 7" id="KW-0804">Transcription</keyword>
<dbReference type="InterPro" id="IPR036271">
    <property type="entry name" value="Tet_transcr_reg_TetR-rel_C_sf"/>
</dbReference>
<dbReference type="SUPFAM" id="SSF46689">
    <property type="entry name" value="Homeodomain-like"/>
    <property type="match status" value="1"/>
</dbReference>
<organism evidence="10 11">
    <name type="scientific">Granulibacter bethesdensis</name>
    <dbReference type="NCBI Taxonomy" id="364410"/>
    <lineage>
        <taxon>Bacteria</taxon>
        <taxon>Pseudomonadati</taxon>
        <taxon>Pseudomonadota</taxon>
        <taxon>Alphaproteobacteria</taxon>
        <taxon>Acetobacterales</taxon>
        <taxon>Acetobacteraceae</taxon>
        <taxon>Granulibacter</taxon>
    </lineage>
</organism>
<keyword evidence="2 7" id="KW-0678">Repressor</keyword>
<evidence type="ECO:0000313" key="11">
    <source>
        <dbReference type="Proteomes" id="UP000182373"/>
    </source>
</evidence>
<dbReference type="InterPro" id="IPR017757">
    <property type="entry name" value="Tscrpt_rep_BetI"/>
</dbReference>
<dbReference type="GO" id="GO:0019285">
    <property type="term" value="P:glycine betaine biosynthetic process from choline"/>
    <property type="evidence" value="ECO:0007669"/>
    <property type="project" value="UniProtKB-UniRule"/>
</dbReference>
<evidence type="ECO:0000256" key="4">
    <source>
        <dbReference type="ARBA" id="ARBA00023125"/>
    </source>
</evidence>
<dbReference type="InterPro" id="IPR050109">
    <property type="entry name" value="HTH-type_TetR-like_transc_reg"/>
</dbReference>
<dbReference type="PROSITE" id="PS50977">
    <property type="entry name" value="HTH_TETR_2"/>
    <property type="match status" value="1"/>
</dbReference>
<dbReference type="PANTHER" id="PTHR30055:SF234">
    <property type="entry name" value="HTH-TYPE TRANSCRIPTIONAL REGULATOR BETI"/>
    <property type="match status" value="1"/>
</dbReference>
<dbReference type="NCBIfam" id="NF001978">
    <property type="entry name" value="PRK00767.1"/>
    <property type="match status" value="1"/>
</dbReference>
<comment type="pathway">
    <text evidence="1 7">Amine and polyamine biosynthesis; betaine biosynthesis via choline pathway [regulation].</text>
</comment>
<proteinExistence type="inferred from homology"/>
<dbReference type="Proteomes" id="UP000182373">
    <property type="component" value="Chromosome"/>
</dbReference>
<evidence type="ECO:0000259" key="9">
    <source>
        <dbReference type="PROSITE" id="PS50977"/>
    </source>
</evidence>
<dbReference type="InterPro" id="IPR039538">
    <property type="entry name" value="BetI_C"/>
</dbReference>
<dbReference type="NCBIfam" id="TIGR03384">
    <property type="entry name" value="betaine_BetI"/>
    <property type="match status" value="1"/>
</dbReference>
<sequence>MPKVGMQPIRRAQLIRATLQSIDEVGLSDTTVARIARIAGVSTGIIAHYFQDKEALLEAAMRQILADLFAAMRARRKAAVDDTPRVLLRAIVEGNFDGTQTSAAAAKAWLAFWSSSMHQPHLRRLQQINAWYLYRLLRTQFLRVQMRDQAHRSAQGLAALIDGLWLRATLAGQINEENIQVAFDYIDLQLAANL</sequence>
<dbReference type="EMBL" id="CP018191">
    <property type="protein sequence ID" value="APH54905.1"/>
    <property type="molecule type" value="Genomic_DNA"/>
</dbReference>
<dbReference type="InterPro" id="IPR009057">
    <property type="entry name" value="Homeodomain-like_sf"/>
</dbReference>
<evidence type="ECO:0000256" key="1">
    <source>
        <dbReference type="ARBA" id="ARBA00004719"/>
    </source>
</evidence>
<dbReference type="PANTHER" id="PTHR30055">
    <property type="entry name" value="HTH-TYPE TRANSCRIPTIONAL REGULATOR RUTR"/>
    <property type="match status" value="1"/>
</dbReference>
<evidence type="ECO:0000313" key="10">
    <source>
        <dbReference type="EMBL" id="APH54905.1"/>
    </source>
</evidence>
<name>A0AAC9P965_9PROT</name>
<dbReference type="Pfam" id="PF13977">
    <property type="entry name" value="TetR_C_6"/>
    <property type="match status" value="1"/>
</dbReference>
<evidence type="ECO:0000256" key="3">
    <source>
        <dbReference type="ARBA" id="ARBA00023015"/>
    </source>
</evidence>
<evidence type="ECO:0000256" key="7">
    <source>
        <dbReference type="HAMAP-Rule" id="MF_00768"/>
    </source>
</evidence>
<evidence type="ECO:0000256" key="6">
    <source>
        <dbReference type="ARBA" id="ARBA00024936"/>
    </source>
</evidence>
<dbReference type="AlphaFoldDB" id="A0AAC9P965"/>
<gene>
    <name evidence="7" type="primary">betI</name>
    <name evidence="10" type="ORF">GbCGDNIH9_1609</name>
</gene>
<reference evidence="11" key="1">
    <citation type="submission" date="2016-11" db="EMBL/GenBank/DDBJ databases">
        <title>Comparative genomic and phenotypic analysis of Granulibacter bethesdensis clinical isolates from patients with chronic granulomatous disease.</title>
        <authorList>
            <person name="Zarember K.A."/>
            <person name="Porcella S.F."/>
            <person name="Chu J."/>
            <person name="Ding L."/>
            <person name="Dahlstrom E."/>
            <person name="Barbian K."/>
            <person name="Martens C."/>
            <person name="Sykora L."/>
            <person name="Kramer S."/>
            <person name="Pettinato A.M."/>
            <person name="Hong H."/>
            <person name="Wald G."/>
            <person name="Berg L.J."/>
            <person name="Rogge L.S."/>
            <person name="Greenberg D.E."/>
            <person name="Falcone E.L."/>
            <person name="Neves J.F."/>
            <person name="Simoes M.J."/>
            <person name="Casal M."/>
            <person name="Rodriguez-Lopez F.C."/>
            <person name="Zelazny A."/>
            <person name="Gallin J.I."/>
            <person name="Holland S.M."/>
        </authorList>
    </citation>
    <scope>NUCLEOTIDE SEQUENCE [LARGE SCALE GENOMIC DNA]</scope>
    <source>
        <strain evidence="11">NIH9.1</strain>
    </source>
</reference>
<evidence type="ECO:0000256" key="2">
    <source>
        <dbReference type="ARBA" id="ARBA00022491"/>
    </source>
</evidence>
<dbReference type="Pfam" id="PF00440">
    <property type="entry name" value="TetR_N"/>
    <property type="match status" value="1"/>
</dbReference>
<dbReference type="GO" id="GO:0045892">
    <property type="term" value="P:negative regulation of DNA-templated transcription"/>
    <property type="evidence" value="ECO:0007669"/>
    <property type="project" value="UniProtKB-UniRule"/>
</dbReference>
<dbReference type="SUPFAM" id="SSF48498">
    <property type="entry name" value="Tetracyclin repressor-like, C-terminal domain"/>
    <property type="match status" value="1"/>
</dbReference>
<comment type="function">
    <text evidence="6">Repressor involved in the biosynthesis of the osmoprotectant glycine betaine. It represses transcription of the choline transporter BetT and the genes of BetAB involved in the synthesis of glycine betaine.</text>
</comment>
<keyword evidence="4 7" id="KW-0238">DNA-binding</keyword>
<dbReference type="Gene3D" id="1.10.357.10">
    <property type="entry name" value="Tetracycline Repressor, domain 2"/>
    <property type="match status" value="1"/>
</dbReference>